<feature type="compositionally biased region" description="Acidic residues" evidence="1">
    <location>
        <begin position="107"/>
        <end position="116"/>
    </location>
</feature>
<name>A0A8T1VSB5_9STRA</name>
<accession>A0A8T1VSB5</accession>
<dbReference type="Proteomes" id="UP000694044">
    <property type="component" value="Unassembled WGS sequence"/>
</dbReference>
<gene>
    <name evidence="2" type="ORF">PHYPSEUDO_002838</name>
</gene>
<organism evidence="2 3">
    <name type="scientific">Phytophthora pseudosyringae</name>
    <dbReference type="NCBI Taxonomy" id="221518"/>
    <lineage>
        <taxon>Eukaryota</taxon>
        <taxon>Sar</taxon>
        <taxon>Stramenopiles</taxon>
        <taxon>Oomycota</taxon>
        <taxon>Peronosporomycetes</taxon>
        <taxon>Peronosporales</taxon>
        <taxon>Peronosporaceae</taxon>
        <taxon>Phytophthora</taxon>
    </lineage>
</organism>
<evidence type="ECO:0000313" key="2">
    <source>
        <dbReference type="EMBL" id="KAG7384235.1"/>
    </source>
</evidence>
<keyword evidence="3" id="KW-1185">Reference proteome</keyword>
<feature type="compositionally biased region" description="Basic and acidic residues" evidence="1">
    <location>
        <begin position="275"/>
        <end position="286"/>
    </location>
</feature>
<comment type="caution">
    <text evidence="2">The sequence shown here is derived from an EMBL/GenBank/DDBJ whole genome shotgun (WGS) entry which is preliminary data.</text>
</comment>
<reference evidence="2" key="1">
    <citation type="submission" date="2021-02" db="EMBL/GenBank/DDBJ databases">
        <authorList>
            <person name="Palmer J.M."/>
        </authorList>
    </citation>
    <scope>NUCLEOTIDE SEQUENCE</scope>
    <source>
        <strain evidence="2">SCRP734</strain>
    </source>
</reference>
<feature type="compositionally biased region" description="Low complexity" evidence="1">
    <location>
        <begin position="97"/>
        <end position="106"/>
    </location>
</feature>
<feature type="region of interest" description="Disordered" evidence="1">
    <location>
        <begin position="84"/>
        <end position="207"/>
    </location>
</feature>
<protein>
    <submittedName>
        <fullName evidence="2">Uncharacterized protein</fullName>
    </submittedName>
</protein>
<feature type="compositionally biased region" description="Basic residues" evidence="1">
    <location>
        <begin position="139"/>
        <end position="156"/>
    </location>
</feature>
<sequence length="286" mass="32433">MFSSWDLVQPHFWYPMSSLEQSMMELEQMSDTMTRPRFLFGMPREVLGEPKYGEEEQDSDDDDDLFVDLPVVARKYMPAEFQLEVAPEVAPEDKKASNANSNTDTSTDMDVDDEDRTEVHHTTSQTKATNKTEGETKGVKCHNKNTKHDKLRKHLYKVAPTTERKVAPKTGAEGPTYSTYSFSNSSVVDDDGRRVTTTRRRYEDSSGRLKAVHEREIDGKKMRATWSRQSTEDEGKHKSICSSGSPEEFEALWQQTPFGEAQKETVKGQLQSESAVERDGVDGGRT</sequence>
<dbReference type="AlphaFoldDB" id="A0A8T1VSB5"/>
<feature type="region of interest" description="Disordered" evidence="1">
    <location>
        <begin position="220"/>
        <end position="286"/>
    </location>
</feature>
<dbReference type="EMBL" id="JAGDFM010000153">
    <property type="protein sequence ID" value="KAG7384235.1"/>
    <property type="molecule type" value="Genomic_DNA"/>
</dbReference>
<dbReference type="OrthoDB" id="163343at2759"/>
<evidence type="ECO:0000256" key="1">
    <source>
        <dbReference type="SAM" id="MobiDB-lite"/>
    </source>
</evidence>
<evidence type="ECO:0000313" key="3">
    <source>
        <dbReference type="Proteomes" id="UP000694044"/>
    </source>
</evidence>
<feature type="compositionally biased region" description="Basic and acidic residues" evidence="1">
    <location>
        <begin position="190"/>
        <end position="207"/>
    </location>
</feature>
<proteinExistence type="predicted"/>
<feature type="compositionally biased region" description="Polar residues" evidence="1">
    <location>
        <begin position="176"/>
        <end position="186"/>
    </location>
</feature>